<evidence type="ECO:0000313" key="2">
    <source>
        <dbReference type="EMBL" id="GGI83086.1"/>
    </source>
</evidence>
<feature type="chain" id="PRO_5043315788" evidence="1">
    <location>
        <begin position="32"/>
        <end position="335"/>
    </location>
</feature>
<evidence type="ECO:0000256" key="1">
    <source>
        <dbReference type="SAM" id="SignalP"/>
    </source>
</evidence>
<dbReference type="EMBL" id="BMMA01000013">
    <property type="protein sequence ID" value="GGI83086.1"/>
    <property type="molecule type" value="Genomic_DNA"/>
</dbReference>
<dbReference type="AlphaFoldDB" id="A0AAV4K4H4"/>
<dbReference type="GeneID" id="59165972"/>
<sequence>MRFPPTRPAPARVLALLAVLGPLLAATPGSAAAGLPAGAGLAASLFASPLVAPPLVATVATPSAARPNAALRWVRLGRSTAPSLLQVPAGCQLRSCPLVVVSHPRAQDAARLRDSAQVGKIAQALLAANFAVLLSGDGGVNTWGSPAALREVAQVHRDATRRFRWNSRTYALGLSMGGLLSLRSALPESPYWVSGVGLIDAWVSLRGAWGSAVTRQREIGKAYGLSAPPTPKLDPLPLAQRAVPLPLFVAFSPTDTVVASRKNAELLIPYAEQGVSEVVRLTGPHLGGNRFSPQMVERLVGFYQSLEQRAVARQNREFPGAAPAVQRPPVAVPKS</sequence>
<dbReference type="Proteomes" id="UP000652720">
    <property type="component" value="Unassembled WGS sequence"/>
</dbReference>
<dbReference type="GO" id="GO:0016787">
    <property type="term" value="F:hydrolase activity"/>
    <property type="evidence" value="ECO:0007669"/>
    <property type="project" value="UniProtKB-KW"/>
</dbReference>
<dbReference type="Proteomes" id="UP000630135">
    <property type="component" value="Unassembled WGS sequence"/>
</dbReference>
<feature type="signal peptide" evidence="1">
    <location>
        <begin position="1"/>
        <end position="31"/>
    </location>
</feature>
<keyword evidence="1" id="KW-0732">Signal</keyword>
<dbReference type="EMBL" id="BMLZ01000011">
    <property type="protein sequence ID" value="GGP29535.1"/>
    <property type="molecule type" value="Genomic_DNA"/>
</dbReference>
<keyword evidence="2" id="KW-0378">Hydrolase</keyword>
<dbReference type="RefSeq" id="WP_017871662.1">
    <property type="nucleotide sequence ID" value="NZ_BMLZ01000011.1"/>
</dbReference>
<dbReference type="SUPFAM" id="SSF53474">
    <property type="entry name" value="alpha/beta-Hydrolases"/>
    <property type="match status" value="1"/>
</dbReference>
<dbReference type="InterPro" id="IPR029058">
    <property type="entry name" value="AB_hydrolase_fold"/>
</dbReference>
<organism evidence="2 5">
    <name type="scientific">Deinococcus wulumuqiensis</name>
    <dbReference type="NCBI Taxonomy" id="980427"/>
    <lineage>
        <taxon>Bacteria</taxon>
        <taxon>Thermotogati</taxon>
        <taxon>Deinococcota</taxon>
        <taxon>Deinococci</taxon>
        <taxon>Deinococcales</taxon>
        <taxon>Deinococcaceae</taxon>
        <taxon>Deinococcus</taxon>
    </lineage>
</organism>
<gene>
    <name evidence="3" type="ORF">GCM10008021_11860</name>
    <name evidence="2" type="ORF">GCM10010914_16680</name>
</gene>
<dbReference type="Gene3D" id="3.40.50.1820">
    <property type="entry name" value="alpha/beta hydrolase"/>
    <property type="match status" value="1"/>
</dbReference>
<protein>
    <submittedName>
        <fullName evidence="2">Alpha/beta hydrolase</fullName>
    </submittedName>
</protein>
<proteinExistence type="predicted"/>
<keyword evidence="4" id="KW-1185">Reference proteome</keyword>
<evidence type="ECO:0000313" key="5">
    <source>
        <dbReference type="Proteomes" id="UP000652720"/>
    </source>
</evidence>
<reference evidence="2" key="4">
    <citation type="submission" date="2023-08" db="EMBL/GenBank/DDBJ databases">
        <authorList>
            <person name="Sun Q."/>
            <person name="Zhou Y."/>
        </authorList>
    </citation>
    <scope>NUCLEOTIDE SEQUENCE</scope>
    <source>
        <strain evidence="3">CGMCC 1.8884</strain>
        <strain evidence="2">CGMCC 1.8885</strain>
    </source>
</reference>
<reference evidence="2" key="2">
    <citation type="journal article" date="2014" name="Int. J. Syst. Evol. Microbiol.">
        <title>Complete genome sequence of Corynebacterium casei LMG S-19264T (=DSM 44701T), isolated from a smear-ripened cheese.</title>
        <authorList>
            <consortium name="US DOE Joint Genome Institute (JGI-PGF)"/>
            <person name="Walter F."/>
            <person name="Albersmeier A."/>
            <person name="Kalinowski J."/>
            <person name="Ruckert C."/>
        </authorList>
    </citation>
    <scope>NUCLEOTIDE SEQUENCE</scope>
    <source>
        <strain evidence="2">CGMCC 1.8885</strain>
    </source>
</reference>
<reference evidence="3" key="1">
    <citation type="journal article" date="2014" name="Int. J. Syst. Evol. Microbiol.">
        <title>Complete genome of a new Firmicutes species belonging to the dominant human colonic microbiota ('Ruminococcus bicirculans') reveals two chromosomes and a selective capacity to utilize plant glucans.</title>
        <authorList>
            <consortium name="NISC Comparative Sequencing Program"/>
            <person name="Wegmann U."/>
            <person name="Louis P."/>
            <person name="Goesmann A."/>
            <person name="Henrissat B."/>
            <person name="Duncan S.H."/>
            <person name="Flint H.J."/>
        </authorList>
    </citation>
    <scope>NUCLEOTIDE SEQUENCE</scope>
    <source>
        <strain evidence="3">CGMCC 1.8884</strain>
    </source>
</reference>
<comment type="caution">
    <text evidence="2">The sequence shown here is derived from an EMBL/GenBank/DDBJ whole genome shotgun (WGS) entry which is preliminary data.</text>
</comment>
<reference evidence="4" key="3">
    <citation type="journal article" date="2019" name="Int. J. Syst. Evol. Microbiol.">
        <title>The Global Catalogue of Microorganisms (GCM) 10K type strain sequencing project: providing services to taxonomists for standard genome sequencing and annotation.</title>
        <authorList>
            <consortium name="The Broad Institute Genomics Platform"/>
            <consortium name="The Broad Institute Genome Sequencing Center for Infectious Disease"/>
            <person name="Wu L."/>
            <person name="Ma J."/>
        </authorList>
    </citation>
    <scope>NUCLEOTIDE SEQUENCE [LARGE SCALE GENOMIC DNA]</scope>
    <source>
        <strain evidence="4">CGMCC 1.8884</strain>
    </source>
</reference>
<accession>A0AAV4K4H4</accession>
<name>A0AAV4K4H4_9DEIO</name>
<evidence type="ECO:0000313" key="4">
    <source>
        <dbReference type="Proteomes" id="UP000630135"/>
    </source>
</evidence>
<evidence type="ECO:0000313" key="3">
    <source>
        <dbReference type="EMBL" id="GGP29535.1"/>
    </source>
</evidence>